<organism evidence="2 3">
    <name type="scientific">Corynebacterium pygosceleis</name>
    <dbReference type="NCBI Taxonomy" id="2800406"/>
    <lineage>
        <taxon>Bacteria</taxon>
        <taxon>Bacillati</taxon>
        <taxon>Actinomycetota</taxon>
        <taxon>Actinomycetes</taxon>
        <taxon>Mycobacteriales</taxon>
        <taxon>Corynebacteriaceae</taxon>
        <taxon>Corynebacterium</taxon>
    </lineage>
</organism>
<dbReference type="Proteomes" id="UP001081709">
    <property type="component" value="Unassembled WGS sequence"/>
</dbReference>
<accession>A0ABT3WRJ0</accession>
<evidence type="ECO:0000313" key="3">
    <source>
        <dbReference type="Proteomes" id="UP001081709"/>
    </source>
</evidence>
<feature type="compositionally biased region" description="Low complexity" evidence="1">
    <location>
        <begin position="294"/>
        <end position="316"/>
    </location>
</feature>
<keyword evidence="3" id="KW-1185">Reference proteome</keyword>
<evidence type="ECO:0000256" key="1">
    <source>
        <dbReference type="SAM" id="MobiDB-lite"/>
    </source>
</evidence>
<comment type="caution">
    <text evidence="2">The sequence shown here is derived from an EMBL/GenBank/DDBJ whole genome shotgun (WGS) entry which is preliminary data.</text>
</comment>
<gene>
    <name evidence="2" type="ORF">OS125_06385</name>
</gene>
<feature type="compositionally biased region" description="Low complexity" evidence="1">
    <location>
        <begin position="242"/>
        <end position="260"/>
    </location>
</feature>
<name>A0ABT3WRJ0_9CORY</name>
<dbReference type="RefSeq" id="WP_267186515.1">
    <property type="nucleotide sequence ID" value="NZ_JAPMKV010000003.1"/>
</dbReference>
<sequence length="316" mass="31624">MSDRRPEDAGVSGGQDDNLFRTDAFLDDLANGVDPSRGDDGLAGLLLGLKADVDAPMPPAPSLTDPELSVTAPATTQFAPVSAPVVEEIPAAGRGGQVVGLADRRRLVPGFVHGMIGAAAATLVIAGGGTAVYNAGPDSALWGAHTAMFGEHASVVELASTLEEADNRNANGDVAGALELLEQAKLMAKELNARKATRVDADRHPPAPRTVTVTVTPAPPAPPEPDTVTVTSTVEVPPPTPSSTLPPTTPGSPTGIPSETAPTTSPLPVPDGSGDPTAPGEDDGVDDGGTADNVSAPVGTGTTGSPTTSAETVPDR</sequence>
<feature type="region of interest" description="Disordered" evidence="1">
    <location>
        <begin position="195"/>
        <end position="316"/>
    </location>
</feature>
<dbReference type="EMBL" id="JAPMKV010000003">
    <property type="protein sequence ID" value="MCX7444872.1"/>
    <property type="molecule type" value="Genomic_DNA"/>
</dbReference>
<reference evidence="2" key="1">
    <citation type="submission" date="2022-11" db="EMBL/GenBank/DDBJ databases">
        <title>Corynebacterium sp. isolated from Penguins.</title>
        <authorList>
            <person name="Sedlar K."/>
            <person name="Svec P."/>
        </authorList>
    </citation>
    <scope>NUCLEOTIDE SEQUENCE</scope>
    <source>
        <strain evidence="2">P7003</strain>
    </source>
</reference>
<protein>
    <recommendedName>
        <fullName evidence="4">Anti-sigma-D factor RsdA sigma factor binding region domain-containing protein</fullName>
    </recommendedName>
</protein>
<proteinExistence type="predicted"/>
<evidence type="ECO:0008006" key="4">
    <source>
        <dbReference type="Google" id="ProtNLM"/>
    </source>
</evidence>
<feature type="compositionally biased region" description="Low complexity" evidence="1">
    <location>
        <begin position="226"/>
        <end position="235"/>
    </location>
</feature>
<feature type="compositionally biased region" description="Basic and acidic residues" evidence="1">
    <location>
        <begin position="195"/>
        <end position="205"/>
    </location>
</feature>
<evidence type="ECO:0000313" key="2">
    <source>
        <dbReference type="EMBL" id="MCX7444872.1"/>
    </source>
</evidence>